<comment type="caution">
    <text evidence="2">The sequence shown here is derived from an EMBL/GenBank/DDBJ whole genome shotgun (WGS) entry which is preliminary data.</text>
</comment>
<accession>A0AB34JCB8</accession>
<keyword evidence="3" id="KW-1185">Reference proteome</keyword>
<proteinExistence type="predicted"/>
<evidence type="ECO:0000256" key="1">
    <source>
        <dbReference type="SAM" id="MobiDB-lite"/>
    </source>
</evidence>
<evidence type="ECO:0000313" key="2">
    <source>
        <dbReference type="EMBL" id="KAL1519645.1"/>
    </source>
</evidence>
<evidence type="ECO:0000313" key="3">
    <source>
        <dbReference type="Proteomes" id="UP001515480"/>
    </source>
</evidence>
<sequence length="97" mass="10672">MLRRALTSAATDAPIARPNNNPTRHTRNAFDSLAFCRELQAAGLPRAQAEVVASNVLDVLAAVDDVNQRTFASKEQITQCKNDLHTGLENQRNTTLR</sequence>
<protein>
    <submittedName>
        <fullName evidence="2">Uncharacterized protein</fullName>
    </submittedName>
</protein>
<dbReference type="Proteomes" id="UP001515480">
    <property type="component" value="Unassembled WGS sequence"/>
</dbReference>
<feature type="region of interest" description="Disordered" evidence="1">
    <location>
        <begin position="1"/>
        <end position="26"/>
    </location>
</feature>
<dbReference type="Gene3D" id="1.20.5.340">
    <property type="match status" value="1"/>
</dbReference>
<dbReference type="AlphaFoldDB" id="A0AB34JCB8"/>
<reference evidence="2 3" key="1">
    <citation type="journal article" date="2024" name="Science">
        <title>Giant polyketide synthase enzymes in the biosynthesis of giant marine polyether toxins.</title>
        <authorList>
            <person name="Fallon T.R."/>
            <person name="Shende V.V."/>
            <person name="Wierzbicki I.H."/>
            <person name="Pendleton A.L."/>
            <person name="Watervoot N.F."/>
            <person name="Auber R.P."/>
            <person name="Gonzalez D.J."/>
            <person name="Wisecaver J.H."/>
            <person name="Moore B.S."/>
        </authorList>
    </citation>
    <scope>NUCLEOTIDE SEQUENCE [LARGE SCALE GENOMIC DNA]</scope>
    <source>
        <strain evidence="2 3">12B1</strain>
    </source>
</reference>
<name>A0AB34JCB8_PRYPA</name>
<dbReference type="EMBL" id="JBGBPQ010000009">
    <property type="protein sequence ID" value="KAL1519645.1"/>
    <property type="molecule type" value="Genomic_DNA"/>
</dbReference>
<organism evidence="2 3">
    <name type="scientific">Prymnesium parvum</name>
    <name type="common">Toxic golden alga</name>
    <dbReference type="NCBI Taxonomy" id="97485"/>
    <lineage>
        <taxon>Eukaryota</taxon>
        <taxon>Haptista</taxon>
        <taxon>Haptophyta</taxon>
        <taxon>Prymnesiophyceae</taxon>
        <taxon>Prymnesiales</taxon>
        <taxon>Prymnesiaceae</taxon>
        <taxon>Prymnesium</taxon>
    </lineage>
</organism>
<gene>
    <name evidence="2" type="ORF">AB1Y20_023156</name>
</gene>